<evidence type="ECO:0000256" key="2">
    <source>
        <dbReference type="ARBA" id="ARBA00022705"/>
    </source>
</evidence>
<comment type="similarity">
    <text evidence="1">Belongs to the helicase family. DnaB subfamily.</text>
</comment>
<keyword evidence="2" id="KW-0235">DNA replication</keyword>
<keyword evidence="8" id="KW-0413">Isomerase</keyword>
<evidence type="ECO:0000256" key="3">
    <source>
        <dbReference type="ARBA" id="ARBA00022741"/>
    </source>
</evidence>
<dbReference type="GO" id="GO:0003677">
    <property type="term" value="F:DNA binding"/>
    <property type="evidence" value="ECO:0007669"/>
    <property type="project" value="UniProtKB-KW"/>
</dbReference>
<keyword evidence="5 13" id="KW-0347">Helicase</keyword>
<dbReference type="GO" id="GO:0005524">
    <property type="term" value="F:ATP binding"/>
    <property type="evidence" value="ECO:0007669"/>
    <property type="project" value="UniProtKB-KW"/>
</dbReference>
<keyword evidence="3" id="KW-0547">Nucleotide-binding</keyword>
<dbReference type="GO" id="GO:0005829">
    <property type="term" value="C:cytosol"/>
    <property type="evidence" value="ECO:0007669"/>
    <property type="project" value="TreeGrafter"/>
</dbReference>
<evidence type="ECO:0000259" key="12">
    <source>
        <dbReference type="PROSITE" id="PS51199"/>
    </source>
</evidence>
<reference evidence="13" key="1">
    <citation type="submission" date="2020-03" db="EMBL/GenBank/DDBJ databases">
        <title>The deep terrestrial virosphere.</title>
        <authorList>
            <person name="Holmfeldt K."/>
            <person name="Nilsson E."/>
            <person name="Simone D."/>
            <person name="Lopez-Fernandez M."/>
            <person name="Wu X."/>
            <person name="de Brujin I."/>
            <person name="Lundin D."/>
            <person name="Andersson A."/>
            <person name="Bertilsson S."/>
            <person name="Dopson M."/>
        </authorList>
    </citation>
    <scope>NUCLEOTIDE SEQUENCE</scope>
    <source>
        <strain evidence="13">TM448A00866</strain>
    </source>
</reference>
<dbReference type="SUPFAM" id="SSF48024">
    <property type="entry name" value="N-terminal domain of DnaB helicase"/>
    <property type="match status" value="1"/>
</dbReference>
<dbReference type="Pfam" id="PF03796">
    <property type="entry name" value="DnaB_C"/>
    <property type="match status" value="1"/>
</dbReference>
<protein>
    <recommendedName>
        <fullName evidence="9">DNA 5'-3' helicase</fullName>
        <ecNumber evidence="9">5.6.2.3</ecNumber>
    </recommendedName>
</protein>
<keyword evidence="6" id="KW-0067">ATP-binding</keyword>
<evidence type="ECO:0000256" key="8">
    <source>
        <dbReference type="ARBA" id="ARBA00023235"/>
    </source>
</evidence>
<dbReference type="GO" id="GO:0016787">
    <property type="term" value="F:hydrolase activity"/>
    <property type="evidence" value="ECO:0007669"/>
    <property type="project" value="UniProtKB-KW"/>
</dbReference>
<accession>A0A6H1ZJU0</accession>
<gene>
    <name evidence="13" type="ORF">TM448A00866_0011</name>
</gene>
<organism evidence="13">
    <name type="scientific">viral metagenome</name>
    <dbReference type="NCBI Taxonomy" id="1070528"/>
    <lineage>
        <taxon>unclassified sequences</taxon>
        <taxon>metagenomes</taxon>
        <taxon>organismal metagenomes</taxon>
    </lineage>
</organism>
<dbReference type="Pfam" id="PF00772">
    <property type="entry name" value="DnaB"/>
    <property type="match status" value="1"/>
</dbReference>
<dbReference type="InterPro" id="IPR036185">
    <property type="entry name" value="DNA_heli_DnaB-like_N_sf"/>
</dbReference>
<dbReference type="InterPro" id="IPR027417">
    <property type="entry name" value="P-loop_NTPase"/>
</dbReference>
<evidence type="ECO:0000256" key="5">
    <source>
        <dbReference type="ARBA" id="ARBA00022806"/>
    </source>
</evidence>
<dbReference type="InterPro" id="IPR016136">
    <property type="entry name" value="DNA_helicase_N/primase_C"/>
</dbReference>
<evidence type="ECO:0000256" key="4">
    <source>
        <dbReference type="ARBA" id="ARBA00022801"/>
    </source>
</evidence>
<dbReference type="InterPro" id="IPR007693">
    <property type="entry name" value="DNA_helicase_DnaB-like_N"/>
</dbReference>
<keyword evidence="4" id="KW-0378">Hydrolase</keyword>
<comment type="catalytic activity">
    <reaction evidence="10">
        <text>ATP + H2O = ADP + phosphate + H(+)</text>
        <dbReference type="Rhea" id="RHEA:13065"/>
        <dbReference type="ChEBI" id="CHEBI:15377"/>
        <dbReference type="ChEBI" id="CHEBI:15378"/>
        <dbReference type="ChEBI" id="CHEBI:30616"/>
        <dbReference type="ChEBI" id="CHEBI:43474"/>
        <dbReference type="ChEBI" id="CHEBI:456216"/>
        <dbReference type="EC" id="5.6.2.3"/>
    </reaction>
</comment>
<evidence type="ECO:0000256" key="6">
    <source>
        <dbReference type="ARBA" id="ARBA00022840"/>
    </source>
</evidence>
<sequence length="442" mass="49282">MLISQDAVDVVFGILKPEDFYRETHEIIFGAMRDLYDDGQEIDWGTIFNKVKANKKQSADQWEDYLKTLSEKVASPANAEHNAMIVKEKSVLRQGIDAGARLTNECLKTNSSKTSQQILLDAEQQIFALINSRTARGVRLIGADYGKEIMLAAEAGKEKNDGMKGIPTGIPKLDLMFGGWQKGDMIIIAGRPSHGKSNVGFTCAKHAAIYRNIPTLLYTMEMTSGQVATRILCSMLGVNSHLFRMGKLSKADMSKAVEKAGDIKTRPLFVDDSGTLTPTEIRARTRRAISLWGIELVIIDYMGLISPDRQTDSTYREVTQISRQLKDLGKELQVPVVVMCQLNREVTKEKKNPRPNLGNLRDSGAIEQDADIVLFVHRPGMYKAEPSEEELRAMDLIVAKNRNGPIGTVKCKFYYESGIITDEKREDPTDNKSKAANDDTPY</sequence>
<feature type="region of interest" description="Disordered" evidence="11">
    <location>
        <begin position="422"/>
        <end position="442"/>
    </location>
</feature>
<evidence type="ECO:0000313" key="13">
    <source>
        <dbReference type="EMBL" id="QJA48196.1"/>
    </source>
</evidence>
<evidence type="ECO:0000256" key="10">
    <source>
        <dbReference type="ARBA" id="ARBA00048954"/>
    </source>
</evidence>
<evidence type="ECO:0000256" key="1">
    <source>
        <dbReference type="ARBA" id="ARBA00008428"/>
    </source>
</evidence>
<dbReference type="Gene3D" id="1.10.860.10">
    <property type="entry name" value="DNAb Helicase, Chain A"/>
    <property type="match status" value="1"/>
</dbReference>
<dbReference type="EMBL" id="MT144075">
    <property type="protein sequence ID" value="QJA48196.1"/>
    <property type="molecule type" value="Genomic_DNA"/>
</dbReference>
<evidence type="ECO:0000256" key="11">
    <source>
        <dbReference type="SAM" id="MobiDB-lite"/>
    </source>
</evidence>
<feature type="domain" description="SF4 helicase" evidence="12">
    <location>
        <begin position="159"/>
        <end position="427"/>
    </location>
</feature>
<proteinExistence type="inferred from homology"/>
<dbReference type="GO" id="GO:0043139">
    <property type="term" value="F:5'-3' DNA helicase activity"/>
    <property type="evidence" value="ECO:0007669"/>
    <property type="project" value="UniProtKB-EC"/>
</dbReference>
<dbReference type="CDD" id="cd00984">
    <property type="entry name" value="DnaB_C"/>
    <property type="match status" value="1"/>
</dbReference>
<dbReference type="AlphaFoldDB" id="A0A6H1ZJU0"/>
<dbReference type="SUPFAM" id="SSF52540">
    <property type="entry name" value="P-loop containing nucleoside triphosphate hydrolases"/>
    <property type="match status" value="1"/>
</dbReference>
<dbReference type="InterPro" id="IPR007694">
    <property type="entry name" value="DNA_helicase_DnaB-like_C"/>
</dbReference>
<dbReference type="GO" id="GO:0006260">
    <property type="term" value="P:DNA replication"/>
    <property type="evidence" value="ECO:0007669"/>
    <property type="project" value="UniProtKB-KW"/>
</dbReference>
<dbReference type="EC" id="5.6.2.3" evidence="9"/>
<dbReference type="PANTHER" id="PTHR30153:SF2">
    <property type="entry name" value="REPLICATIVE DNA HELICASE"/>
    <property type="match status" value="1"/>
</dbReference>
<evidence type="ECO:0000256" key="7">
    <source>
        <dbReference type="ARBA" id="ARBA00023125"/>
    </source>
</evidence>
<name>A0A6H1ZJU0_9ZZZZ</name>
<dbReference type="PROSITE" id="PS51199">
    <property type="entry name" value="SF4_HELICASE"/>
    <property type="match status" value="1"/>
</dbReference>
<dbReference type="Gene3D" id="3.40.50.300">
    <property type="entry name" value="P-loop containing nucleotide triphosphate hydrolases"/>
    <property type="match status" value="1"/>
</dbReference>
<keyword evidence="7" id="KW-0238">DNA-binding</keyword>
<evidence type="ECO:0000256" key="9">
    <source>
        <dbReference type="ARBA" id="ARBA00044969"/>
    </source>
</evidence>
<dbReference type="PANTHER" id="PTHR30153">
    <property type="entry name" value="REPLICATIVE DNA HELICASE DNAB"/>
    <property type="match status" value="1"/>
</dbReference>